<reference evidence="1" key="2">
    <citation type="submission" date="2025-09" db="UniProtKB">
        <authorList>
            <consortium name="Ensembl"/>
        </authorList>
    </citation>
    <scope>IDENTIFICATION</scope>
</reference>
<sequence>MPSSAGPSSPAAALAEALENSSRLIDKHLQEDRCFPELSELLSVPSHSEYSSWMNPGGATSVCSLGFSSKTLVASILCTKRLC</sequence>
<name>A0A3B3B9V2_ORYME</name>
<dbReference type="GeneTree" id="ENSGT00940000176177"/>
<accession>A0A3B3B9V2</accession>
<proteinExistence type="predicted"/>
<keyword evidence="2" id="KW-1185">Reference proteome</keyword>
<reference evidence="1" key="1">
    <citation type="submission" date="2025-08" db="UniProtKB">
        <authorList>
            <consortium name="Ensembl"/>
        </authorList>
    </citation>
    <scope>IDENTIFICATION</scope>
</reference>
<protein>
    <submittedName>
        <fullName evidence="1">Uncharacterized protein</fullName>
    </submittedName>
</protein>
<dbReference type="STRING" id="30732.ENSOMEP00000002315"/>
<organism evidence="1 2">
    <name type="scientific">Oryzias melastigma</name>
    <name type="common">Marine medaka</name>
    <dbReference type="NCBI Taxonomy" id="30732"/>
    <lineage>
        <taxon>Eukaryota</taxon>
        <taxon>Metazoa</taxon>
        <taxon>Chordata</taxon>
        <taxon>Craniata</taxon>
        <taxon>Vertebrata</taxon>
        <taxon>Euteleostomi</taxon>
        <taxon>Actinopterygii</taxon>
        <taxon>Neopterygii</taxon>
        <taxon>Teleostei</taxon>
        <taxon>Neoteleostei</taxon>
        <taxon>Acanthomorphata</taxon>
        <taxon>Ovalentaria</taxon>
        <taxon>Atherinomorphae</taxon>
        <taxon>Beloniformes</taxon>
        <taxon>Adrianichthyidae</taxon>
        <taxon>Oryziinae</taxon>
        <taxon>Oryzias</taxon>
    </lineage>
</organism>
<dbReference type="Ensembl" id="ENSOMET00000012695.1">
    <property type="protein sequence ID" value="ENSOMEP00000002315.1"/>
    <property type="gene ID" value="ENSOMEG00000003253.1"/>
</dbReference>
<dbReference type="Proteomes" id="UP000261560">
    <property type="component" value="Unplaced"/>
</dbReference>
<evidence type="ECO:0000313" key="2">
    <source>
        <dbReference type="Proteomes" id="UP000261560"/>
    </source>
</evidence>
<evidence type="ECO:0000313" key="1">
    <source>
        <dbReference type="Ensembl" id="ENSOMEP00000002315.1"/>
    </source>
</evidence>
<dbReference type="AlphaFoldDB" id="A0A3B3B9V2"/>
<dbReference type="PaxDb" id="30732-ENSOMEP00000002315"/>